<dbReference type="AlphaFoldDB" id="A0AAU8HRQ9"/>
<reference evidence="2" key="2">
    <citation type="submission" date="2024-06" db="EMBL/GenBank/DDBJ databases">
        <authorList>
            <person name="Petrova K.O."/>
            <person name="Toshchakov S.V."/>
            <person name="Boltjanskaja Y.V."/>
            <person name="Kevbrin V.V."/>
        </authorList>
    </citation>
    <scope>NUCLEOTIDE SEQUENCE</scope>
    <source>
        <strain evidence="2">Z-710</strain>
    </source>
</reference>
<accession>A0AAU8HRQ9</accession>
<feature type="transmembrane region" description="Helical" evidence="1">
    <location>
        <begin position="47"/>
        <end position="65"/>
    </location>
</feature>
<sequence length="173" mass="18901">MLKRILLFVCGILVFLGSAVVICEAYLGIGVLPPAIEINFTGWEIALAFAILAILGLIAMVLAFTTKKEPSSLLIASEYGEVRVSLQTIDSLVHQGAKKIKGIKELKSRIIVRDGSLYIYVKAVLYGDRNIPELTMQLQQLISEHVYSISGINVDEVKVLVENVATDIKAKVS</sequence>
<dbReference type="NCBIfam" id="NF033218">
    <property type="entry name" value="anchor_AmaP"/>
    <property type="match status" value="1"/>
</dbReference>
<evidence type="ECO:0000256" key="1">
    <source>
        <dbReference type="SAM" id="Phobius"/>
    </source>
</evidence>
<dbReference type="EMBL" id="CP159485">
    <property type="protein sequence ID" value="XCI27802.1"/>
    <property type="molecule type" value="Genomic_DNA"/>
</dbReference>
<protein>
    <submittedName>
        <fullName evidence="2">Alkaline shock response membrane anchor protein AmaP</fullName>
    </submittedName>
</protein>
<keyword evidence="1" id="KW-0812">Transmembrane</keyword>
<proteinExistence type="predicted"/>
<organism evidence="2">
    <name type="scientific">Proteinivorax hydrogeniformans</name>
    <dbReference type="NCBI Taxonomy" id="1826727"/>
    <lineage>
        <taxon>Bacteria</taxon>
        <taxon>Bacillati</taxon>
        <taxon>Bacillota</taxon>
        <taxon>Clostridia</taxon>
        <taxon>Eubacteriales</taxon>
        <taxon>Proteinivoracaceae</taxon>
        <taxon>Proteinivorax</taxon>
    </lineage>
</organism>
<name>A0AAU8HRQ9_9FIRM</name>
<dbReference type="RefSeq" id="WP_353892379.1">
    <property type="nucleotide sequence ID" value="NZ_CP159485.1"/>
</dbReference>
<keyword evidence="1" id="KW-1133">Transmembrane helix</keyword>
<keyword evidence="1" id="KW-0472">Membrane</keyword>
<gene>
    <name evidence="2" type="primary">amaP</name>
    <name evidence="2" type="ORF">PRVXH_001725</name>
</gene>
<reference evidence="2" key="1">
    <citation type="journal article" date="2018" name="Antonie Van Leeuwenhoek">
        <title>Proteinivorax hydrogeniformans sp. nov., an anaerobic, haloalkaliphilic bacterium fermenting proteinaceous compounds with high hydrogen production.</title>
        <authorList>
            <person name="Boltyanskaya Y."/>
            <person name="Detkova E."/>
            <person name="Pimenov N."/>
            <person name="Kevbrin V."/>
        </authorList>
    </citation>
    <scope>NUCLEOTIDE SEQUENCE</scope>
    <source>
        <strain evidence="2">Z-710</strain>
    </source>
</reference>
<evidence type="ECO:0000313" key="2">
    <source>
        <dbReference type="EMBL" id="XCI27802.1"/>
    </source>
</evidence>